<dbReference type="Pfam" id="PF20447">
    <property type="entry name" value="DUF6704"/>
    <property type="match status" value="1"/>
</dbReference>
<dbReference type="InterPro" id="IPR046550">
    <property type="entry name" value="DUF6704"/>
</dbReference>
<keyword evidence="1" id="KW-1133">Transmembrane helix</keyword>
<protein>
    <submittedName>
        <fullName evidence="2">Unannotated protein</fullName>
    </submittedName>
</protein>
<dbReference type="EMBL" id="CAEZVB010000033">
    <property type="protein sequence ID" value="CAB4621445.1"/>
    <property type="molecule type" value="Genomic_DNA"/>
</dbReference>
<name>A0A6J6IBY6_9ZZZZ</name>
<dbReference type="EMBL" id="CAEZWR010000116">
    <property type="protein sequence ID" value="CAB4669675.1"/>
    <property type="molecule type" value="Genomic_DNA"/>
</dbReference>
<reference evidence="2" key="1">
    <citation type="submission" date="2020-05" db="EMBL/GenBank/DDBJ databases">
        <authorList>
            <person name="Chiriac C."/>
            <person name="Salcher M."/>
            <person name="Ghai R."/>
            <person name="Kavagutti S V."/>
        </authorList>
    </citation>
    <scope>NUCLEOTIDE SEQUENCE</scope>
</reference>
<feature type="transmembrane region" description="Helical" evidence="1">
    <location>
        <begin position="46"/>
        <end position="64"/>
    </location>
</feature>
<evidence type="ECO:0000313" key="3">
    <source>
        <dbReference type="EMBL" id="CAB4669675.1"/>
    </source>
</evidence>
<dbReference type="NCBIfam" id="NF041681">
    <property type="entry name" value="HGxxPAAW"/>
    <property type="match status" value="1"/>
</dbReference>
<evidence type="ECO:0000313" key="2">
    <source>
        <dbReference type="EMBL" id="CAB4621445.1"/>
    </source>
</evidence>
<keyword evidence="1" id="KW-0812">Transmembrane</keyword>
<evidence type="ECO:0000256" key="1">
    <source>
        <dbReference type="SAM" id="Phobius"/>
    </source>
</evidence>
<dbReference type="EMBL" id="CAFBMO010000009">
    <property type="protein sequence ID" value="CAB4898804.1"/>
    <property type="molecule type" value="Genomic_DNA"/>
</dbReference>
<sequence>MTMTQNAPSAVVHGHGNTPAAWSAVTIIMIASIVGTLGVIVGNWVMFWVGIALVVIGGIVGKVMQMMGLGQNAEHSH</sequence>
<evidence type="ECO:0000313" key="4">
    <source>
        <dbReference type="EMBL" id="CAB4898804.1"/>
    </source>
</evidence>
<organism evidence="2">
    <name type="scientific">freshwater metagenome</name>
    <dbReference type="NCBI Taxonomy" id="449393"/>
    <lineage>
        <taxon>unclassified sequences</taxon>
        <taxon>metagenomes</taxon>
        <taxon>ecological metagenomes</taxon>
    </lineage>
</organism>
<feature type="transmembrane region" description="Helical" evidence="1">
    <location>
        <begin position="20"/>
        <end position="40"/>
    </location>
</feature>
<dbReference type="AlphaFoldDB" id="A0A6J6IBY6"/>
<proteinExistence type="predicted"/>
<keyword evidence="1" id="KW-0472">Membrane</keyword>
<accession>A0A6J6IBY6</accession>
<gene>
    <name evidence="2" type="ORF">UFOPK1908_00822</name>
    <name evidence="3" type="ORF">UFOPK2282_01009</name>
    <name evidence="4" type="ORF">UFOPK3576_00347</name>
</gene>